<gene>
    <name evidence="2" type="ORF">PMAYCL1PPCAC_17514</name>
</gene>
<evidence type="ECO:0000313" key="2">
    <source>
        <dbReference type="EMBL" id="GMR47319.1"/>
    </source>
</evidence>
<accession>A0AAN5CN25</accession>
<comment type="caution">
    <text evidence="2">The sequence shown here is derived from an EMBL/GenBank/DDBJ whole genome shotgun (WGS) entry which is preliminary data.</text>
</comment>
<reference evidence="3" key="1">
    <citation type="submission" date="2022-10" db="EMBL/GenBank/DDBJ databases">
        <title>Genome assembly of Pristionchus species.</title>
        <authorList>
            <person name="Yoshida K."/>
            <person name="Sommer R.J."/>
        </authorList>
    </citation>
    <scope>NUCLEOTIDE SEQUENCE [LARGE SCALE GENOMIC DNA]</scope>
    <source>
        <strain evidence="3">RS5460</strain>
    </source>
</reference>
<dbReference type="AlphaFoldDB" id="A0AAN5CN25"/>
<proteinExistence type="predicted"/>
<protein>
    <submittedName>
        <fullName evidence="2">Uncharacterized protein</fullName>
    </submittedName>
</protein>
<keyword evidence="3" id="KW-1185">Reference proteome</keyword>
<feature type="non-terminal residue" evidence="2">
    <location>
        <position position="1"/>
    </location>
</feature>
<name>A0AAN5CN25_9BILA</name>
<dbReference type="Proteomes" id="UP001328107">
    <property type="component" value="Unassembled WGS sequence"/>
</dbReference>
<sequence>SRKSAIDPLLLHFHLHSSTMLIWLFLPLISSAEYLEKGSKVQKFFNLTTPYEHHHILRVNASAPVEIRLSSCQFNGGSLLASSKDAEIVLFPSLLLKLMTDSSAGCPVDPFYGEPSANASVYVSVTSQEQAVNYSISWPKYEHTFKFEANSSRHFSLKVNVDVQKGLYIHSSLSINSSIELSVAGCIQQQGFSLFNLSSPLSNALNLSSASLIDLVEKILCPSDSLLYHGENIDLYFIIKSLTPLSSGLLQIAPSVHNDTKSLDGPRIKRNIDSCFSLEERAIQYSHIDPIHSESEEEIQLDVHVESGRLRVSILGCDDSPPFSLGEFLPGMHTVIMNSLLESLHCNYTVRSGFPLSLEGILKSQGQIKLRTKSDEDSSSILFKLEYVIILVLILLLIFACTYTICYRLGMRKRARGKISSEKKPSISVIETSWH</sequence>
<evidence type="ECO:0000256" key="1">
    <source>
        <dbReference type="SAM" id="Phobius"/>
    </source>
</evidence>
<keyword evidence="1" id="KW-0472">Membrane</keyword>
<feature type="transmembrane region" description="Helical" evidence="1">
    <location>
        <begin position="387"/>
        <end position="410"/>
    </location>
</feature>
<organism evidence="2 3">
    <name type="scientific">Pristionchus mayeri</name>
    <dbReference type="NCBI Taxonomy" id="1317129"/>
    <lineage>
        <taxon>Eukaryota</taxon>
        <taxon>Metazoa</taxon>
        <taxon>Ecdysozoa</taxon>
        <taxon>Nematoda</taxon>
        <taxon>Chromadorea</taxon>
        <taxon>Rhabditida</taxon>
        <taxon>Rhabditina</taxon>
        <taxon>Diplogasteromorpha</taxon>
        <taxon>Diplogasteroidea</taxon>
        <taxon>Neodiplogasteridae</taxon>
        <taxon>Pristionchus</taxon>
    </lineage>
</organism>
<keyword evidence="1" id="KW-1133">Transmembrane helix</keyword>
<keyword evidence="1" id="KW-0812">Transmembrane</keyword>
<evidence type="ECO:0000313" key="3">
    <source>
        <dbReference type="Proteomes" id="UP001328107"/>
    </source>
</evidence>
<dbReference type="EMBL" id="BTRK01000004">
    <property type="protein sequence ID" value="GMR47319.1"/>
    <property type="molecule type" value="Genomic_DNA"/>
</dbReference>